<proteinExistence type="predicted"/>
<dbReference type="Pfam" id="PF03692">
    <property type="entry name" value="CxxCxxCC"/>
    <property type="match status" value="1"/>
</dbReference>
<dbReference type="InterPro" id="IPR005358">
    <property type="entry name" value="Puta_zinc/iron-chelating_dom"/>
</dbReference>
<dbReference type="RefSeq" id="WP_176215612.1">
    <property type="nucleotide sequence ID" value="NZ_CP155572.1"/>
</dbReference>
<sequence length="218" mass="24564">MKLFYNQENEVDIIGLHNNSTVQDFFDAVDEFLTENPLPCDKCKQNCCKGRFKINMDSISAKKISKGKVERIIPKLFVDAGQNKLEVFMVAGNKKCRHLDGLARCLIYKERPASCRTYVCIPQSACYKILDAAIVAEMHHAMRAEFLDTVIKDPATPPGAIEPAKTLRQEIISASVAYGLSNYSEILIKDCVRSDFAHSNVSQEEVRLFQEILSRAEI</sequence>
<protein>
    <submittedName>
        <fullName evidence="1">Putative zinc-or iron-chelating domain-containing protein</fullName>
    </submittedName>
</protein>
<accession>A0A1W2E7K0</accession>
<dbReference type="Proteomes" id="UP000192738">
    <property type="component" value="Unassembled WGS sequence"/>
</dbReference>
<evidence type="ECO:0000313" key="2">
    <source>
        <dbReference type="Proteomes" id="UP000192738"/>
    </source>
</evidence>
<dbReference type="EMBL" id="FWXI01000021">
    <property type="protein sequence ID" value="SMD05412.1"/>
    <property type="molecule type" value="Genomic_DNA"/>
</dbReference>
<gene>
    <name evidence="1" type="ORF">SAMN04488500_12149</name>
</gene>
<dbReference type="AlphaFoldDB" id="A0A1W2E7K0"/>
<reference evidence="1 2" key="1">
    <citation type="submission" date="2017-04" db="EMBL/GenBank/DDBJ databases">
        <authorList>
            <person name="Afonso C.L."/>
            <person name="Miller P.J."/>
            <person name="Scott M.A."/>
            <person name="Spackman E."/>
            <person name="Goraichik I."/>
            <person name="Dimitrov K.M."/>
            <person name="Suarez D.L."/>
            <person name="Swayne D.E."/>
        </authorList>
    </citation>
    <scope>NUCLEOTIDE SEQUENCE [LARGE SCALE GENOMIC DNA]</scope>
    <source>
        <strain evidence="1 2">DSM 5090</strain>
    </source>
</reference>
<name>A0A1W2E7K0_9FIRM</name>
<evidence type="ECO:0000313" key="1">
    <source>
        <dbReference type="EMBL" id="SMD05412.1"/>
    </source>
</evidence>
<organism evidence="1 2">
    <name type="scientific">Sporomusa malonica</name>
    <dbReference type="NCBI Taxonomy" id="112901"/>
    <lineage>
        <taxon>Bacteria</taxon>
        <taxon>Bacillati</taxon>
        <taxon>Bacillota</taxon>
        <taxon>Negativicutes</taxon>
        <taxon>Selenomonadales</taxon>
        <taxon>Sporomusaceae</taxon>
        <taxon>Sporomusa</taxon>
    </lineage>
</organism>
<keyword evidence="2" id="KW-1185">Reference proteome</keyword>